<protein>
    <recommendedName>
        <fullName evidence="1">Acetyltransferase</fullName>
        <ecNumber evidence="1">2.3.1.-</ecNumber>
    </recommendedName>
</protein>
<sequence>MNLFYRIILKTNVICRDIHDNAYIEICKARGMKVGKNVILIETPAFGSEPYLIEISDCTKITAGCTFINHDGAMYVIRNMEKYKDARNFGRIKLGSNCFAGNNCTFLPGSQMGNNCILGTGSVLNTSMPDNSVYTGVPAKFICTIEEYGNKALANNVMYPRELEPHRSKLDTYIKEHLPHNYKHIKNK</sequence>
<dbReference type="Gene3D" id="2.160.10.10">
    <property type="entry name" value="Hexapeptide repeat proteins"/>
    <property type="match status" value="1"/>
</dbReference>
<dbReference type="EMBL" id="CAJIMS010000001">
    <property type="protein sequence ID" value="CAD7804107.1"/>
    <property type="molecule type" value="Genomic_DNA"/>
</dbReference>
<proteinExistence type="inferred from homology"/>
<dbReference type="GO" id="GO:0008870">
    <property type="term" value="F:galactoside O-acetyltransferase activity"/>
    <property type="evidence" value="ECO:0007669"/>
    <property type="project" value="TreeGrafter"/>
</dbReference>
<dbReference type="SUPFAM" id="SSF51161">
    <property type="entry name" value="Trimeric LpxA-like enzymes"/>
    <property type="match status" value="1"/>
</dbReference>
<dbReference type="Pfam" id="PF00132">
    <property type="entry name" value="Hexapep"/>
    <property type="match status" value="1"/>
</dbReference>
<reference evidence="2" key="1">
    <citation type="submission" date="2020-12" db="EMBL/GenBank/DDBJ databases">
        <authorList>
            <person name="Rodrigo-Torres L."/>
            <person name="Arahal R. D."/>
            <person name="Lucena T."/>
        </authorList>
    </citation>
    <scope>NUCLEOTIDE SEQUENCE</scope>
    <source>
        <strain evidence="2">CECT 9390</strain>
    </source>
</reference>
<dbReference type="PANTHER" id="PTHR43017">
    <property type="entry name" value="GALACTOSIDE O-ACETYLTRANSFERASE"/>
    <property type="match status" value="1"/>
</dbReference>
<keyword evidence="3" id="KW-1185">Reference proteome</keyword>
<dbReference type="InterPro" id="IPR039369">
    <property type="entry name" value="LacA-like"/>
</dbReference>
<evidence type="ECO:0000256" key="1">
    <source>
        <dbReference type="RuleBase" id="RU367021"/>
    </source>
</evidence>
<dbReference type="RefSeq" id="WP_162087605.1">
    <property type="nucleotide sequence ID" value="NZ_CAJIMS010000001.1"/>
</dbReference>
<dbReference type="InterPro" id="IPR011004">
    <property type="entry name" value="Trimer_LpxA-like_sf"/>
</dbReference>
<comment type="caution">
    <text evidence="2">The sequence shown here is derived from an EMBL/GenBank/DDBJ whole genome shotgun (WGS) entry which is preliminary data.</text>
</comment>
<name>A0A9N8QRL6_9FLAO</name>
<dbReference type="Proteomes" id="UP000662618">
    <property type="component" value="Unassembled WGS sequence"/>
</dbReference>
<evidence type="ECO:0000313" key="2">
    <source>
        <dbReference type="EMBL" id="CAD7804107.1"/>
    </source>
</evidence>
<comment type="similarity">
    <text evidence="1">Belongs to the transferase hexapeptide repeat family.</text>
</comment>
<dbReference type="EC" id="2.3.1.-" evidence="1"/>
<keyword evidence="1 2" id="KW-0012">Acyltransferase</keyword>
<gene>
    <name evidence="2" type="ORF">CHRY9390_01176</name>
</gene>
<evidence type="ECO:0000313" key="3">
    <source>
        <dbReference type="Proteomes" id="UP000662618"/>
    </source>
</evidence>
<accession>A0A9N8QRL6</accession>
<keyword evidence="1 2" id="KW-0808">Transferase</keyword>
<dbReference type="PANTHER" id="PTHR43017:SF1">
    <property type="entry name" value="ACETYLTRANSFERASE YJL218W-RELATED"/>
    <property type="match status" value="1"/>
</dbReference>
<organism evidence="2 3">
    <name type="scientific">Chryseobacterium aquaeductus</name>
    <dbReference type="NCBI Taxonomy" id="2675056"/>
    <lineage>
        <taxon>Bacteria</taxon>
        <taxon>Pseudomonadati</taxon>
        <taxon>Bacteroidota</taxon>
        <taxon>Flavobacteriia</taxon>
        <taxon>Flavobacteriales</taxon>
        <taxon>Weeksellaceae</taxon>
        <taxon>Chryseobacterium group</taxon>
        <taxon>Chryseobacterium</taxon>
    </lineage>
</organism>
<dbReference type="AlphaFoldDB" id="A0A9N8QRL6"/>
<dbReference type="InterPro" id="IPR001451">
    <property type="entry name" value="Hexapep"/>
</dbReference>